<dbReference type="SUPFAM" id="SSF100950">
    <property type="entry name" value="NagB/RpiA/CoA transferase-like"/>
    <property type="match status" value="1"/>
</dbReference>
<dbReference type="SMART" id="SM00882">
    <property type="entry name" value="CoA_trans"/>
    <property type="match status" value="1"/>
</dbReference>
<gene>
    <name evidence="1" type="ORF">NEF87_000838</name>
</gene>
<evidence type="ECO:0008006" key="3">
    <source>
        <dbReference type="Google" id="ProtNLM"/>
    </source>
</evidence>
<sequence>MSEENYYTATHLMAVTAAKLLLDERSIFVGTGLPMIAAMFAQRTHAPNLLMIFEAGSIGTQLKSLPISVGDSRTGHRAISISTMHDNMSFCQNGWVDYGFLGGAEIDKYGNLNTTFIGNTWDKPKVRLPGSGGGNDVASLSQNFFIVMRQSKRNFVDKVSFITSPGYLDGPGARERAGLPANGGPVKVITQLAVYGFDEKTKIMKVEQIHPGVTIEDIKNNLSFEVIIPDEIQTTTPPTKEEVALLRELDPQGMAVGK</sequence>
<evidence type="ECO:0000313" key="1">
    <source>
        <dbReference type="EMBL" id="UYP44553.1"/>
    </source>
</evidence>
<dbReference type="EMBL" id="CP104013">
    <property type="protein sequence ID" value="UYP44553.1"/>
    <property type="molecule type" value="Genomic_DNA"/>
</dbReference>
<proteinExistence type="predicted"/>
<dbReference type="InterPro" id="IPR004165">
    <property type="entry name" value="CoA_trans_fam_I"/>
</dbReference>
<evidence type="ECO:0000313" key="2">
    <source>
        <dbReference type="Proteomes" id="UP001208689"/>
    </source>
</evidence>
<keyword evidence="2" id="KW-1185">Reference proteome</keyword>
<dbReference type="PANTHER" id="PTHR43293">
    <property type="entry name" value="ACETATE COA-TRANSFERASE YDIF"/>
    <property type="match status" value="1"/>
</dbReference>
<dbReference type="PANTHER" id="PTHR43293:SF3">
    <property type="entry name" value="CHOLESTEROL RING-CLEAVING HYDROLASE IPDB SUBUNIT"/>
    <property type="match status" value="1"/>
</dbReference>
<dbReference type="Pfam" id="PF01144">
    <property type="entry name" value="CoA_trans"/>
    <property type="match status" value="1"/>
</dbReference>
<reference evidence="1" key="1">
    <citation type="submission" date="2022-09" db="EMBL/GenBank/DDBJ databases">
        <title>Actin cytoskeleton and complex cell architecture in an #Asgard archaeon.</title>
        <authorList>
            <person name="Ponce Toledo R.I."/>
            <person name="Schleper C."/>
            <person name="Rodrigues Oliveira T."/>
            <person name="Wollweber F."/>
            <person name="Xu J."/>
            <person name="Rittmann S."/>
            <person name="Klingl A."/>
            <person name="Pilhofer M."/>
        </authorList>
    </citation>
    <scope>NUCLEOTIDE SEQUENCE</scope>
    <source>
        <strain evidence="1">B-35</strain>
    </source>
</reference>
<dbReference type="Proteomes" id="UP001208689">
    <property type="component" value="Chromosome"/>
</dbReference>
<accession>A0ABY6HMM1</accession>
<organism evidence="1 2">
    <name type="scientific">Candidatus Lokiarchaeum ossiferum</name>
    <dbReference type="NCBI Taxonomy" id="2951803"/>
    <lineage>
        <taxon>Archaea</taxon>
        <taxon>Promethearchaeati</taxon>
        <taxon>Promethearchaeota</taxon>
        <taxon>Promethearchaeia</taxon>
        <taxon>Promethearchaeales</taxon>
        <taxon>Promethearchaeaceae</taxon>
        <taxon>Candidatus Lokiarchaeum</taxon>
    </lineage>
</organism>
<name>A0ABY6HMM1_9ARCH</name>
<dbReference type="InterPro" id="IPR037171">
    <property type="entry name" value="NagB/RpiA_transferase-like"/>
</dbReference>
<dbReference type="Gene3D" id="3.40.1080.10">
    <property type="entry name" value="Glutaconate Coenzyme A-transferase"/>
    <property type="match status" value="1"/>
</dbReference>
<protein>
    <recommendedName>
        <fullName evidence="3">3-oxoacid CoA-transferase</fullName>
    </recommendedName>
</protein>